<organism evidence="7 8">
    <name type="scientific">Halteria grandinella</name>
    <dbReference type="NCBI Taxonomy" id="5974"/>
    <lineage>
        <taxon>Eukaryota</taxon>
        <taxon>Sar</taxon>
        <taxon>Alveolata</taxon>
        <taxon>Ciliophora</taxon>
        <taxon>Intramacronucleata</taxon>
        <taxon>Spirotrichea</taxon>
        <taxon>Stichotrichia</taxon>
        <taxon>Sporadotrichida</taxon>
        <taxon>Halteriidae</taxon>
        <taxon>Halteria</taxon>
    </lineage>
</organism>
<dbReference type="GO" id="GO:0061651">
    <property type="term" value="F:Atg12 conjugating enzyme activity"/>
    <property type="evidence" value="ECO:0007669"/>
    <property type="project" value="TreeGrafter"/>
</dbReference>
<evidence type="ECO:0000256" key="5">
    <source>
        <dbReference type="ARBA" id="ARBA00023006"/>
    </source>
</evidence>
<evidence type="ECO:0000256" key="6">
    <source>
        <dbReference type="ARBA" id="ARBA00029833"/>
    </source>
</evidence>
<keyword evidence="5" id="KW-0072">Autophagy</keyword>
<accession>A0A8J8P3F0</accession>
<comment type="similarity">
    <text evidence="1">Belongs to the ATG10 family.</text>
</comment>
<name>A0A8J8P3F0_HALGN</name>
<protein>
    <recommendedName>
        <fullName evidence="2">Ubiquitin-like-conjugating enzyme ATG10</fullName>
    </recommendedName>
    <alternativeName>
        <fullName evidence="6">Autophagy-related protein 10</fullName>
    </alternativeName>
</protein>
<comment type="caution">
    <text evidence="7">The sequence shown here is derived from an EMBL/GenBank/DDBJ whole genome shotgun (WGS) entry which is preliminary data.</text>
</comment>
<evidence type="ECO:0000313" key="7">
    <source>
        <dbReference type="EMBL" id="TNV84881.1"/>
    </source>
</evidence>
<gene>
    <name evidence="7" type="ORF">FGO68_gene10124</name>
</gene>
<evidence type="ECO:0000256" key="1">
    <source>
        <dbReference type="ARBA" id="ARBA00005696"/>
    </source>
</evidence>
<dbReference type="PANTHER" id="PTHR14957:SF1">
    <property type="entry name" value="UBIQUITIN-LIKE-CONJUGATING ENZYME ATG10"/>
    <property type="match status" value="1"/>
</dbReference>
<keyword evidence="8" id="KW-1185">Reference proteome</keyword>
<dbReference type="InterPro" id="IPR007135">
    <property type="entry name" value="Atg3/Atg10"/>
</dbReference>
<dbReference type="EMBL" id="RRYP01002340">
    <property type="protein sequence ID" value="TNV84881.1"/>
    <property type="molecule type" value="Genomic_DNA"/>
</dbReference>
<keyword evidence="4" id="KW-0833">Ubl conjugation pathway</keyword>
<proteinExistence type="inferred from homology"/>
<evidence type="ECO:0000256" key="3">
    <source>
        <dbReference type="ARBA" id="ARBA00022679"/>
    </source>
</evidence>
<dbReference type="Proteomes" id="UP000785679">
    <property type="component" value="Unassembled WGS sequence"/>
</dbReference>
<dbReference type="AlphaFoldDB" id="A0A8J8P3F0"/>
<dbReference type="GO" id="GO:0032446">
    <property type="term" value="P:protein modification by small protein conjugation"/>
    <property type="evidence" value="ECO:0007669"/>
    <property type="project" value="TreeGrafter"/>
</dbReference>
<evidence type="ECO:0000256" key="4">
    <source>
        <dbReference type="ARBA" id="ARBA00022786"/>
    </source>
</evidence>
<dbReference type="Pfam" id="PF03987">
    <property type="entry name" value="Autophagy_act_C"/>
    <property type="match status" value="1"/>
</dbReference>
<dbReference type="PANTHER" id="PTHR14957">
    <property type="entry name" value="UBIQUITIN-LIKE-CONJUGATING ENZYME ATG10"/>
    <property type="match status" value="1"/>
</dbReference>
<dbReference type="Gene3D" id="3.30.1460.50">
    <property type="match status" value="1"/>
</dbReference>
<evidence type="ECO:0000313" key="8">
    <source>
        <dbReference type="Proteomes" id="UP000785679"/>
    </source>
</evidence>
<dbReference type="GO" id="GO:0000422">
    <property type="term" value="P:autophagy of mitochondrion"/>
    <property type="evidence" value="ECO:0007669"/>
    <property type="project" value="TreeGrafter"/>
</dbReference>
<dbReference type="GO" id="GO:0005829">
    <property type="term" value="C:cytosol"/>
    <property type="evidence" value="ECO:0007669"/>
    <property type="project" value="TreeGrafter"/>
</dbReference>
<reference evidence="7" key="1">
    <citation type="submission" date="2019-06" db="EMBL/GenBank/DDBJ databases">
        <authorList>
            <person name="Zheng W."/>
        </authorList>
    </citation>
    <scope>NUCLEOTIDE SEQUENCE</scope>
    <source>
        <strain evidence="7">QDHG01</strain>
    </source>
</reference>
<keyword evidence="3" id="KW-0808">Transferase</keyword>
<evidence type="ECO:0000256" key="2">
    <source>
        <dbReference type="ARBA" id="ARBA00021099"/>
    </source>
</evidence>
<sequence>MKYTYSRFREEALAFVNYTLQIDVSLQSCQFVTIPEDDPKADIIPIESQSYLEFTMITEGNKSLSFSVFYSIAHQLPELYLSAVDLEGGQQIKDPMELLGEEAKGQISEEKRSLFITQKEHPVLSRIVWYIHECRMPEIFGDTEGNRLIQWFSLIFPQAFGINLVSLDMAKQLSIVG</sequence>
<dbReference type="GO" id="GO:0000045">
    <property type="term" value="P:autophagosome assembly"/>
    <property type="evidence" value="ECO:0007669"/>
    <property type="project" value="TreeGrafter"/>
</dbReference>